<dbReference type="GO" id="GO:0015990">
    <property type="term" value="P:electron transport coupled proton transport"/>
    <property type="evidence" value="ECO:0007669"/>
    <property type="project" value="TreeGrafter"/>
</dbReference>
<keyword evidence="8" id="KW-0999">Mitochondrion inner membrane</keyword>
<evidence type="ECO:0000256" key="5">
    <source>
        <dbReference type="ARBA" id="ARBA00022448"/>
    </source>
</evidence>
<dbReference type="Pfam" id="PF00361">
    <property type="entry name" value="Proton_antipo_M"/>
    <property type="match status" value="1"/>
</dbReference>
<proteinExistence type="inferred from homology"/>
<dbReference type="PRINTS" id="PR01434">
    <property type="entry name" value="NADHDHGNASE5"/>
</dbReference>
<keyword evidence="7 17" id="KW-0812">Transmembrane</keyword>
<feature type="transmembrane region" description="Helical" evidence="17">
    <location>
        <begin position="450"/>
        <end position="473"/>
    </location>
</feature>
<evidence type="ECO:0000259" key="19">
    <source>
        <dbReference type="Pfam" id="PF00662"/>
    </source>
</evidence>
<comment type="catalytic activity">
    <reaction evidence="16 17">
        <text>a ubiquinone + NADH + 5 H(+)(in) = a ubiquinol + NAD(+) + 4 H(+)(out)</text>
        <dbReference type="Rhea" id="RHEA:29091"/>
        <dbReference type="Rhea" id="RHEA-COMP:9565"/>
        <dbReference type="Rhea" id="RHEA-COMP:9566"/>
        <dbReference type="ChEBI" id="CHEBI:15378"/>
        <dbReference type="ChEBI" id="CHEBI:16389"/>
        <dbReference type="ChEBI" id="CHEBI:17976"/>
        <dbReference type="ChEBI" id="CHEBI:57540"/>
        <dbReference type="ChEBI" id="CHEBI:57945"/>
        <dbReference type="EC" id="7.1.1.2"/>
    </reaction>
</comment>
<feature type="transmembrane region" description="Helical" evidence="17">
    <location>
        <begin position="293"/>
        <end position="315"/>
    </location>
</feature>
<evidence type="ECO:0000256" key="9">
    <source>
        <dbReference type="ARBA" id="ARBA00022967"/>
    </source>
</evidence>
<dbReference type="GO" id="GO:0005743">
    <property type="term" value="C:mitochondrial inner membrane"/>
    <property type="evidence" value="ECO:0007669"/>
    <property type="project" value="UniProtKB-SubCell"/>
</dbReference>
<reference evidence="21" key="1">
    <citation type="submission" date="2014-10" db="EMBL/GenBank/DDBJ databases">
        <title>Organization and comparative analysis of the mitochondrial genome of bioluminescent Elateroidea (Coleoptera:Polyphaga).</title>
        <authorList>
            <person name="Amaral D.T."/>
            <person name="Mitani Y."/>
            <person name="Ohmiya Y."/>
            <person name="Viviani V.R."/>
        </authorList>
    </citation>
    <scope>NUCLEOTIDE SEQUENCE</scope>
</reference>
<keyword evidence="11 17" id="KW-1133">Transmembrane helix</keyword>
<evidence type="ECO:0000256" key="13">
    <source>
        <dbReference type="ARBA" id="ARBA00023075"/>
    </source>
</evidence>
<evidence type="ECO:0000256" key="15">
    <source>
        <dbReference type="ARBA" id="ARBA00023136"/>
    </source>
</evidence>
<evidence type="ECO:0000256" key="10">
    <source>
        <dbReference type="ARBA" id="ARBA00022982"/>
    </source>
</evidence>
<dbReference type="GO" id="GO:0008137">
    <property type="term" value="F:NADH dehydrogenase (ubiquinone) activity"/>
    <property type="evidence" value="ECO:0007669"/>
    <property type="project" value="UniProtKB-EC"/>
</dbReference>
<evidence type="ECO:0000256" key="14">
    <source>
        <dbReference type="ARBA" id="ARBA00023128"/>
    </source>
</evidence>
<feature type="domain" description="NADH dehydrogenase subunit 5 C-terminal" evidence="20">
    <location>
        <begin position="390"/>
        <end position="561"/>
    </location>
</feature>
<evidence type="ECO:0000256" key="8">
    <source>
        <dbReference type="ARBA" id="ARBA00022792"/>
    </source>
</evidence>
<dbReference type="EC" id="7.1.1.2" evidence="3 17"/>
<feature type="transmembrane region" description="Helical" evidence="17">
    <location>
        <begin position="243"/>
        <end position="262"/>
    </location>
</feature>
<dbReference type="PANTHER" id="PTHR42829:SF2">
    <property type="entry name" value="NADH-UBIQUINONE OXIDOREDUCTASE CHAIN 5"/>
    <property type="match status" value="1"/>
</dbReference>
<dbReference type="Pfam" id="PF00662">
    <property type="entry name" value="Proton_antipo_N"/>
    <property type="match status" value="1"/>
</dbReference>
<organism evidence="21">
    <name type="scientific">Phrixothrix hirtus</name>
    <name type="common">Brazilian railroad worm</name>
    <dbReference type="NCBI Taxonomy" id="94779"/>
    <lineage>
        <taxon>Eukaryota</taxon>
        <taxon>Metazoa</taxon>
        <taxon>Ecdysozoa</taxon>
        <taxon>Arthropoda</taxon>
        <taxon>Hexapoda</taxon>
        <taxon>Insecta</taxon>
        <taxon>Pterygota</taxon>
        <taxon>Neoptera</taxon>
        <taxon>Endopterygota</taxon>
        <taxon>Coleoptera</taxon>
        <taxon>Polyphaga</taxon>
        <taxon>Elateriformia</taxon>
        <taxon>Elateroidea</taxon>
        <taxon>Phengodidae</taxon>
        <taxon>Mastinocerinae</taxon>
        <taxon>Phrixothrix</taxon>
    </lineage>
</organism>
<protein>
    <recommendedName>
        <fullName evidence="4 17">NADH-ubiquinone oxidoreductase chain 5</fullName>
        <ecNumber evidence="3 17">7.1.1.2</ecNumber>
    </recommendedName>
</protein>
<keyword evidence="15 17" id="KW-0472">Membrane</keyword>
<feature type="domain" description="NADH:quinone oxidoreductase/Mrp antiporter transmembrane" evidence="18">
    <location>
        <begin position="104"/>
        <end position="378"/>
    </location>
</feature>
<evidence type="ECO:0000313" key="21">
    <source>
        <dbReference type="EMBL" id="AJT35531.1"/>
    </source>
</evidence>
<dbReference type="InterPro" id="IPR001750">
    <property type="entry name" value="ND/Mrp_TM"/>
</dbReference>
<feature type="transmembrane region" description="Helical" evidence="17">
    <location>
        <begin position="7"/>
        <end position="27"/>
    </location>
</feature>
<evidence type="ECO:0000256" key="6">
    <source>
        <dbReference type="ARBA" id="ARBA00022660"/>
    </source>
</evidence>
<feature type="transmembrane region" description="Helical" evidence="17">
    <location>
        <begin position="336"/>
        <end position="354"/>
    </location>
</feature>
<evidence type="ECO:0000256" key="3">
    <source>
        <dbReference type="ARBA" id="ARBA00012944"/>
    </source>
</evidence>
<dbReference type="InterPro" id="IPR001516">
    <property type="entry name" value="Proton_antipo_N"/>
</dbReference>
<feature type="transmembrane region" description="Helical" evidence="17">
    <location>
        <begin position="173"/>
        <end position="192"/>
    </location>
</feature>
<evidence type="ECO:0000256" key="11">
    <source>
        <dbReference type="ARBA" id="ARBA00022989"/>
    </source>
</evidence>
<keyword evidence="12 17" id="KW-0520">NAD</keyword>
<sequence>MIICIYIFMVFFFSFFLSFFFSLYFLILDYSLILEFSVLNLNSMNLYVSLLFDWMSLMFMSFVLFISSMICYYSKEYMYGDLNLERFIFLIIMFVVSMLILIISPNLIMIIFGWDMLGVVSYCLVAYYDNVKSYNAAMLTALMNRVGDVAVLFSIAWMFNYGSFNYISYLNLMFYDFDLFVISVFIVFASLTKSAQVPFSSWLPASMAAPTPVSSLVHSSTLVTAGVYLLIRFSSCFSNKVLMVLLFISLMTMFISSVSANYEFDLKKIIAYSTMSQLGFMISILSLGSVDLAYFHMLIHALFKALMFMCAGYLIHCMSGCQDIRFLGGFINKFPLVFSIMLISVFSLCGMPFLSGFYSKDLVLEVMSMDQFNFFVYFMYYFCSGLTVSYSFRLYYYLISGNYSLMSIFYINKNEIMVGSMLFMSLMVIFMGSFLNWVVFLSPYFICLPIYMKLMIYFYIAFGGFVGYQFSFYSKEFDLIQKLNMFNSLFCFSIFNMSNLSVYSFNKYFIDVSDVYMKSLDQGWFEYLGSQKLFLNFLWMSKIFQLISLNSLKVFMSLVFFF</sequence>
<keyword evidence="14 17" id="KW-0496">Mitochondrion</keyword>
<dbReference type="InterPro" id="IPR003945">
    <property type="entry name" value="NU5C-like"/>
</dbReference>
<evidence type="ECO:0000256" key="4">
    <source>
        <dbReference type="ARBA" id="ARBA00021096"/>
    </source>
</evidence>
<feature type="transmembrane region" description="Helical" evidence="17">
    <location>
        <begin position="543"/>
        <end position="561"/>
    </location>
</feature>
<keyword evidence="9" id="KW-1278">Translocase</keyword>
<dbReference type="EMBL" id="KM923891">
    <property type="protein sequence ID" value="AJT35531.1"/>
    <property type="molecule type" value="Genomic_DNA"/>
</dbReference>
<comment type="subcellular location">
    <subcellularLocation>
        <location evidence="2">Mitochondrion inner membrane</location>
        <topology evidence="2">Multi-pass membrane protein</topology>
    </subcellularLocation>
</comment>
<comment type="function">
    <text evidence="17">Core subunit of the mitochondrial membrane respiratory chain NADH dehydrogenase (Complex I) which catalyzes electron transfer from NADH through the respiratory chain, using ubiquinone as an electron acceptor. Essential for the catalytic activity and assembly of complex I.</text>
</comment>
<gene>
    <name evidence="21" type="primary">NADH5</name>
</gene>
<feature type="transmembrane region" description="Helical" evidence="17">
    <location>
        <begin position="416"/>
        <end position="438"/>
    </location>
</feature>
<evidence type="ECO:0000256" key="2">
    <source>
        <dbReference type="ARBA" id="ARBA00004448"/>
    </source>
</evidence>
<comment type="similarity">
    <text evidence="17">Belongs to the complex I subunit 5 family.</text>
</comment>
<dbReference type="GO" id="GO:0003954">
    <property type="term" value="F:NADH dehydrogenase activity"/>
    <property type="evidence" value="ECO:0007669"/>
    <property type="project" value="TreeGrafter"/>
</dbReference>
<keyword evidence="6" id="KW-0679">Respiratory chain</keyword>
<feature type="transmembrane region" description="Helical" evidence="17">
    <location>
        <begin position="84"/>
        <end position="103"/>
    </location>
</feature>
<evidence type="ECO:0000259" key="20">
    <source>
        <dbReference type="Pfam" id="PF06455"/>
    </source>
</evidence>
<keyword evidence="5 17" id="KW-0813">Transport</keyword>
<dbReference type="InterPro" id="IPR010934">
    <property type="entry name" value="NADH_DH_su5_C"/>
</dbReference>
<evidence type="ECO:0000256" key="7">
    <source>
        <dbReference type="ARBA" id="ARBA00022692"/>
    </source>
</evidence>
<feature type="transmembrane region" description="Helical" evidence="17">
    <location>
        <begin position="47"/>
        <end position="72"/>
    </location>
</feature>
<dbReference type="GO" id="GO:0042773">
    <property type="term" value="P:ATP synthesis coupled electron transport"/>
    <property type="evidence" value="ECO:0007669"/>
    <property type="project" value="InterPro"/>
</dbReference>
<geneLocation type="mitochondrion" evidence="21"/>
<evidence type="ECO:0000256" key="17">
    <source>
        <dbReference type="RuleBase" id="RU003404"/>
    </source>
</evidence>
<evidence type="ECO:0000256" key="1">
    <source>
        <dbReference type="ARBA" id="ARBA00003257"/>
    </source>
</evidence>
<feature type="transmembrane region" description="Helical" evidence="17">
    <location>
        <begin position="485"/>
        <end position="505"/>
    </location>
</feature>
<comment type="function">
    <text evidence="1">Core subunit of the mitochondrial membrane respiratory chain NADH dehydrogenase (Complex I) that is believed to belong to the minimal assembly required for catalysis. Complex I functions in the transfer of electrons from NADH to the respiratory chain. The immediate electron acceptor for the enzyme is believed to be ubiquinone.</text>
</comment>
<dbReference type="PANTHER" id="PTHR42829">
    <property type="entry name" value="NADH-UBIQUINONE OXIDOREDUCTASE CHAIN 5"/>
    <property type="match status" value="1"/>
</dbReference>
<evidence type="ECO:0000259" key="18">
    <source>
        <dbReference type="Pfam" id="PF00361"/>
    </source>
</evidence>
<evidence type="ECO:0000256" key="12">
    <source>
        <dbReference type="ARBA" id="ARBA00023027"/>
    </source>
</evidence>
<feature type="transmembrane region" description="Helical" evidence="17">
    <location>
        <begin position="213"/>
        <end position="231"/>
    </location>
</feature>
<feature type="transmembrane region" description="Helical" evidence="17">
    <location>
        <begin position="374"/>
        <end position="396"/>
    </location>
</feature>
<evidence type="ECO:0000256" key="16">
    <source>
        <dbReference type="ARBA" id="ARBA00049551"/>
    </source>
</evidence>
<keyword evidence="10" id="KW-0249">Electron transport</keyword>
<accession>A0A0R6BNK8</accession>
<feature type="domain" description="NADH-Ubiquinone oxidoreductase (complex I) chain 5 N-terminal" evidence="19">
    <location>
        <begin position="40"/>
        <end position="87"/>
    </location>
</feature>
<keyword evidence="13 17" id="KW-0830">Ubiquinone</keyword>
<name>A0A0R6BNK8_PHRHR</name>
<dbReference type="Pfam" id="PF06455">
    <property type="entry name" value="NADH5_C"/>
    <property type="match status" value="1"/>
</dbReference>
<dbReference type="AlphaFoldDB" id="A0A0R6BNK8"/>